<dbReference type="InterPro" id="IPR029063">
    <property type="entry name" value="SAM-dependent_MTases_sf"/>
</dbReference>
<evidence type="ECO:0000256" key="1">
    <source>
        <dbReference type="ARBA" id="ARBA00022603"/>
    </source>
</evidence>
<feature type="binding site" evidence="5">
    <location>
        <position position="165"/>
    </location>
    <ligand>
        <name>S-adenosyl-L-methionine</name>
        <dbReference type="ChEBI" id="CHEBI:59789"/>
    </ligand>
</feature>
<evidence type="ECO:0000256" key="3">
    <source>
        <dbReference type="ARBA" id="ARBA00022691"/>
    </source>
</evidence>
<reference evidence="7" key="1">
    <citation type="journal article" date="2020" name="mSystems">
        <title>Genome- and Community-Level Interaction Insights into Carbon Utilization and Element Cycling Functions of Hydrothermarchaeota in Hydrothermal Sediment.</title>
        <authorList>
            <person name="Zhou Z."/>
            <person name="Liu Y."/>
            <person name="Xu W."/>
            <person name="Pan J."/>
            <person name="Luo Z.H."/>
            <person name="Li M."/>
        </authorList>
    </citation>
    <scope>NUCLEOTIDE SEQUENCE [LARGE SCALE GENOMIC DNA]</scope>
    <source>
        <strain evidence="7">SpSt-587</strain>
    </source>
</reference>
<keyword evidence="2 7" id="KW-0808">Transferase</keyword>
<dbReference type="CDD" id="cd02440">
    <property type="entry name" value="AdoMet_MTases"/>
    <property type="match status" value="1"/>
</dbReference>
<evidence type="ECO:0000259" key="6">
    <source>
        <dbReference type="Pfam" id="PF08704"/>
    </source>
</evidence>
<feature type="binding site" evidence="5">
    <location>
        <begin position="100"/>
        <end position="103"/>
    </location>
    <ligand>
        <name>S-adenosyl-L-methionine</name>
        <dbReference type="ChEBI" id="CHEBI:59789"/>
    </ligand>
</feature>
<gene>
    <name evidence="7" type="ORF">ENT52_03545</name>
</gene>
<name>A0A7J3M1M1_ARCFL</name>
<dbReference type="InterPro" id="IPR014816">
    <property type="entry name" value="tRNA_MeTrfase_Gcd14"/>
</dbReference>
<comment type="caution">
    <text evidence="7">The sequence shown here is derived from an EMBL/GenBank/DDBJ whole genome shotgun (WGS) entry which is preliminary data.</text>
</comment>
<dbReference type="PROSITE" id="PS51620">
    <property type="entry name" value="SAM_TRM61"/>
    <property type="match status" value="1"/>
</dbReference>
<dbReference type="GO" id="GO:0030488">
    <property type="term" value="P:tRNA methylation"/>
    <property type="evidence" value="ECO:0007669"/>
    <property type="project" value="InterPro"/>
</dbReference>
<keyword evidence="3 5" id="KW-0949">S-adenosyl-L-methionine</keyword>
<evidence type="ECO:0000313" key="7">
    <source>
        <dbReference type="EMBL" id="HGT82781.1"/>
    </source>
</evidence>
<dbReference type="InterPro" id="IPR049470">
    <property type="entry name" value="TRM61_C"/>
</dbReference>
<accession>A0A7J3M1M1</accession>
<dbReference type="PANTHER" id="PTHR12133:SF1">
    <property type="entry name" value="TRNA (ADENINE(58)-N(1))-METHYLTRANSFERASE, MITOCHONDRIAL"/>
    <property type="match status" value="1"/>
</dbReference>
<evidence type="ECO:0000256" key="2">
    <source>
        <dbReference type="ARBA" id="ARBA00022679"/>
    </source>
</evidence>
<dbReference type="PIRSF" id="PIRSF017269">
    <property type="entry name" value="GCD14"/>
    <property type="match status" value="1"/>
</dbReference>
<keyword evidence="4" id="KW-0819">tRNA processing</keyword>
<dbReference type="PANTHER" id="PTHR12133">
    <property type="entry name" value="TRNA (ADENINE(58)-N(1))-METHYLTRANSFERASE"/>
    <property type="match status" value="1"/>
</dbReference>
<evidence type="ECO:0000256" key="5">
    <source>
        <dbReference type="PIRSR" id="PIRSR017269-1"/>
    </source>
</evidence>
<dbReference type="SUPFAM" id="SSF53335">
    <property type="entry name" value="S-adenosyl-L-methionine-dependent methyltransferases"/>
    <property type="match status" value="1"/>
</dbReference>
<dbReference type="GO" id="GO:0031515">
    <property type="term" value="C:tRNA (m1A) methyltransferase complex"/>
    <property type="evidence" value="ECO:0007669"/>
    <property type="project" value="InterPro"/>
</dbReference>
<feature type="binding site" evidence="5">
    <location>
        <position position="120"/>
    </location>
    <ligand>
        <name>S-adenosyl-L-methionine</name>
        <dbReference type="ChEBI" id="CHEBI:59789"/>
    </ligand>
</feature>
<sequence length="246" mass="28098">MKPPIVLSRGKLSYLVERFEGELHTHHGVIRLEELKEKSFGDTIRTHLGVEFKIMPFRLAEFFKHFKRSATPLMPKDIGAIIAFTSLSPDSMIFDAGTGSGMLAAYLAYFNKFGEVLTVEKRKDFAMIAKRNFKIAGLKNVHQIIGDALFVAEGLKKEFDLVVLDMKDDIAFIPKARKILRTGGYVAIYNPYIESARNVYEELRKNDFRELEAFEILKVDLDIKRVGTRTSTAIWHTGYIVIGRKY</sequence>
<dbReference type="GO" id="GO:0160107">
    <property type="term" value="F:tRNA (adenine(58)-N1)-methyltransferase activity"/>
    <property type="evidence" value="ECO:0007669"/>
    <property type="project" value="InterPro"/>
</dbReference>
<protein>
    <submittedName>
        <fullName evidence="7">tRNA (Adenine-N1)-methyltransferase</fullName>
    </submittedName>
</protein>
<dbReference type="EMBL" id="DSYZ01000078">
    <property type="protein sequence ID" value="HGT82781.1"/>
    <property type="molecule type" value="Genomic_DNA"/>
</dbReference>
<dbReference type="Gene3D" id="3.10.330.20">
    <property type="match status" value="1"/>
</dbReference>
<feature type="domain" description="tRNA (adenine(58)-N(1))-methyltransferase catalytic subunit TRM61 C-terminal" evidence="6">
    <location>
        <begin position="75"/>
        <end position="228"/>
    </location>
</feature>
<dbReference type="Gene3D" id="3.40.50.150">
    <property type="entry name" value="Vaccinia Virus protein VP39"/>
    <property type="match status" value="1"/>
</dbReference>
<dbReference type="AlphaFoldDB" id="A0A7J3M1M1"/>
<organism evidence="7">
    <name type="scientific">Archaeoglobus fulgidus</name>
    <dbReference type="NCBI Taxonomy" id="2234"/>
    <lineage>
        <taxon>Archaea</taxon>
        <taxon>Methanobacteriati</taxon>
        <taxon>Methanobacteriota</taxon>
        <taxon>Archaeoglobi</taxon>
        <taxon>Archaeoglobales</taxon>
        <taxon>Archaeoglobaceae</taxon>
        <taxon>Archaeoglobus</taxon>
    </lineage>
</organism>
<proteinExistence type="predicted"/>
<evidence type="ECO:0000256" key="4">
    <source>
        <dbReference type="ARBA" id="ARBA00022694"/>
    </source>
</evidence>
<keyword evidence="1 7" id="KW-0489">Methyltransferase</keyword>
<dbReference type="Pfam" id="PF08704">
    <property type="entry name" value="GCD14"/>
    <property type="match status" value="1"/>
</dbReference>